<name>A0A3B0S0R9_9ZZZZ</name>
<dbReference type="InterPro" id="IPR016035">
    <property type="entry name" value="Acyl_Trfase/lysoPLipase"/>
</dbReference>
<sequence length="84" mass="9146">MSYAVLFPGQGSQRVGMCPDVRERRTDLLGPAANDVLGWNLDRMIAEGPPEDLVKTQHAQPALYATSFALWSEFSDAVEVPPSA</sequence>
<reference evidence="1" key="1">
    <citation type="submission" date="2018-06" db="EMBL/GenBank/DDBJ databases">
        <authorList>
            <person name="Zhirakovskaya E."/>
        </authorList>
    </citation>
    <scope>NUCLEOTIDE SEQUENCE</scope>
</reference>
<evidence type="ECO:0000313" key="1">
    <source>
        <dbReference type="EMBL" id="VAV99824.1"/>
    </source>
</evidence>
<protein>
    <recommendedName>
        <fullName evidence="2">Malonyl CoA-acyl carrier protein transacylase</fullName>
    </recommendedName>
</protein>
<dbReference type="Gene3D" id="3.40.366.10">
    <property type="entry name" value="Malonyl-Coenzyme A Acyl Carrier Protein, domain 2"/>
    <property type="match status" value="1"/>
</dbReference>
<gene>
    <name evidence="1" type="ORF">MNBD_ACTINO01-927</name>
</gene>
<proteinExistence type="predicted"/>
<dbReference type="AlphaFoldDB" id="A0A3B0S0R9"/>
<dbReference type="InterPro" id="IPR052760">
    <property type="entry name" value="Mitochondrial_malonyltrans"/>
</dbReference>
<dbReference type="PANTHER" id="PTHR47170:SF2">
    <property type="entry name" value="MALONYL-COA:ACP TRANSACYLASE (MAT) DOMAIN-CONTAINING PROTEIN"/>
    <property type="match status" value="1"/>
</dbReference>
<evidence type="ECO:0008006" key="2">
    <source>
        <dbReference type="Google" id="ProtNLM"/>
    </source>
</evidence>
<dbReference type="EMBL" id="UOEI01000268">
    <property type="protein sequence ID" value="VAV99824.1"/>
    <property type="molecule type" value="Genomic_DNA"/>
</dbReference>
<organism evidence="1">
    <name type="scientific">hydrothermal vent metagenome</name>
    <dbReference type="NCBI Taxonomy" id="652676"/>
    <lineage>
        <taxon>unclassified sequences</taxon>
        <taxon>metagenomes</taxon>
        <taxon>ecological metagenomes</taxon>
    </lineage>
</organism>
<dbReference type="GO" id="GO:0016740">
    <property type="term" value="F:transferase activity"/>
    <property type="evidence" value="ECO:0007669"/>
    <property type="project" value="InterPro"/>
</dbReference>
<dbReference type="SUPFAM" id="SSF52151">
    <property type="entry name" value="FabD/lysophospholipase-like"/>
    <property type="match status" value="1"/>
</dbReference>
<dbReference type="PANTHER" id="PTHR47170">
    <property type="entry name" value="MALONYL-COA ACP TRANSACYLASE, ACP-BINDING"/>
    <property type="match status" value="1"/>
</dbReference>
<dbReference type="InterPro" id="IPR001227">
    <property type="entry name" value="Ac_transferase_dom_sf"/>
</dbReference>
<feature type="non-terminal residue" evidence="1">
    <location>
        <position position="84"/>
    </location>
</feature>
<accession>A0A3B0S0R9</accession>